<dbReference type="EMBL" id="JANPWB010000003">
    <property type="protein sequence ID" value="KAJ1198855.1"/>
    <property type="molecule type" value="Genomic_DNA"/>
</dbReference>
<evidence type="ECO:0000313" key="3">
    <source>
        <dbReference type="Proteomes" id="UP001066276"/>
    </source>
</evidence>
<evidence type="ECO:0000256" key="1">
    <source>
        <dbReference type="SAM" id="MobiDB-lite"/>
    </source>
</evidence>
<protein>
    <submittedName>
        <fullName evidence="2">Uncharacterized protein</fullName>
    </submittedName>
</protein>
<sequence length="119" mass="12539">MERELCTSIRADPAESRIGENKQKRGDPLPPSPSLGGICSINGAPGPEAWHQAGVDILGPHLLAAAHRSPFPPAEYTAELNLGTELRAGPQCSVWRPRADEAAPALGVHGTRSAHLRPG</sequence>
<keyword evidence="3" id="KW-1185">Reference proteome</keyword>
<comment type="caution">
    <text evidence="2">The sequence shown here is derived from an EMBL/GenBank/DDBJ whole genome shotgun (WGS) entry which is preliminary data.</text>
</comment>
<gene>
    <name evidence="2" type="ORF">NDU88_002694</name>
</gene>
<name>A0AAV7VF44_PLEWA</name>
<proteinExistence type="predicted"/>
<feature type="compositionally biased region" description="Basic and acidic residues" evidence="1">
    <location>
        <begin position="12"/>
        <end position="27"/>
    </location>
</feature>
<dbReference type="AlphaFoldDB" id="A0AAV7VF44"/>
<dbReference type="Proteomes" id="UP001066276">
    <property type="component" value="Chromosome 2_1"/>
</dbReference>
<evidence type="ECO:0000313" key="2">
    <source>
        <dbReference type="EMBL" id="KAJ1198855.1"/>
    </source>
</evidence>
<reference evidence="2" key="1">
    <citation type="journal article" date="2022" name="bioRxiv">
        <title>Sequencing and chromosome-scale assembly of the giantPleurodeles waltlgenome.</title>
        <authorList>
            <person name="Brown T."/>
            <person name="Elewa A."/>
            <person name="Iarovenko S."/>
            <person name="Subramanian E."/>
            <person name="Araus A.J."/>
            <person name="Petzold A."/>
            <person name="Susuki M."/>
            <person name="Suzuki K.-i.T."/>
            <person name="Hayashi T."/>
            <person name="Toyoda A."/>
            <person name="Oliveira C."/>
            <person name="Osipova E."/>
            <person name="Leigh N.D."/>
            <person name="Simon A."/>
            <person name="Yun M.H."/>
        </authorList>
    </citation>
    <scope>NUCLEOTIDE SEQUENCE</scope>
    <source>
        <strain evidence="2">20211129_DDA</strain>
        <tissue evidence="2">Liver</tissue>
    </source>
</reference>
<feature type="region of interest" description="Disordered" evidence="1">
    <location>
        <begin position="1"/>
        <end position="43"/>
    </location>
</feature>
<organism evidence="2 3">
    <name type="scientific">Pleurodeles waltl</name>
    <name type="common">Iberian ribbed newt</name>
    <dbReference type="NCBI Taxonomy" id="8319"/>
    <lineage>
        <taxon>Eukaryota</taxon>
        <taxon>Metazoa</taxon>
        <taxon>Chordata</taxon>
        <taxon>Craniata</taxon>
        <taxon>Vertebrata</taxon>
        <taxon>Euteleostomi</taxon>
        <taxon>Amphibia</taxon>
        <taxon>Batrachia</taxon>
        <taxon>Caudata</taxon>
        <taxon>Salamandroidea</taxon>
        <taxon>Salamandridae</taxon>
        <taxon>Pleurodelinae</taxon>
        <taxon>Pleurodeles</taxon>
    </lineage>
</organism>
<accession>A0AAV7VF44</accession>